<evidence type="ECO:0000313" key="3">
    <source>
        <dbReference type="Proteomes" id="UP000789375"/>
    </source>
</evidence>
<keyword evidence="3" id="KW-1185">Reference proteome</keyword>
<feature type="region of interest" description="Disordered" evidence="1">
    <location>
        <begin position="1"/>
        <end position="55"/>
    </location>
</feature>
<dbReference type="EMBL" id="CAJVPP010000849">
    <property type="protein sequence ID" value="CAG8516853.1"/>
    <property type="molecule type" value="Genomic_DNA"/>
</dbReference>
<dbReference type="AlphaFoldDB" id="A0A9N9F8J7"/>
<gene>
    <name evidence="2" type="ORF">FMOSSE_LOCUS4825</name>
</gene>
<organism evidence="2 3">
    <name type="scientific">Funneliformis mosseae</name>
    <name type="common">Endomycorrhizal fungus</name>
    <name type="synonym">Glomus mosseae</name>
    <dbReference type="NCBI Taxonomy" id="27381"/>
    <lineage>
        <taxon>Eukaryota</taxon>
        <taxon>Fungi</taxon>
        <taxon>Fungi incertae sedis</taxon>
        <taxon>Mucoromycota</taxon>
        <taxon>Glomeromycotina</taxon>
        <taxon>Glomeromycetes</taxon>
        <taxon>Glomerales</taxon>
        <taxon>Glomeraceae</taxon>
        <taxon>Funneliformis</taxon>
    </lineage>
</organism>
<evidence type="ECO:0000256" key="1">
    <source>
        <dbReference type="SAM" id="MobiDB-lite"/>
    </source>
</evidence>
<feature type="compositionally biased region" description="Polar residues" evidence="1">
    <location>
        <begin position="1"/>
        <end position="13"/>
    </location>
</feature>
<name>A0A9N9F8J7_FUNMO</name>
<sequence length="55" mass="6012">MTFKSFRTSGKVISSSPSPSPSTPIDLLGKRQSVKSLPMKKQGVLMDQSETPKIF</sequence>
<dbReference type="Proteomes" id="UP000789375">
    <property type="component" value="Unassembled WGS sequence"/>
</dbReference>
<accession>A0A9N9F8J7</accession>
<reference evidence="2" key="1">
    <citation type="submission" date="2021-06" db="EMBL/GenBank/DDBJ databases">
        <authorList>
            <person name="Kallberg Y."/>
            <person name="Tangrot J."/>
            <person name="Rosling A."/>
        </authorList>
    </citation>
    <scope>NUCLEOTIDE SEQUENCE</scope>
    <source>
        <strain evidence="2">87-6 pot B 2015</strain>
    </source>
</reference>
<protein>
    <submittedName>
        <fullName evidence="2">1276_t:CDS:1</fullName>
    </submittedName>
</protein>
<comment type="caution">
    <text evidence="2">The sequence shown here is derived from an EMBL/GenBank/DDBJ whole genome shotgun (WGS) entry which is preliminary data.</text>
</comment>
<proteinExistence type="predicted"/>
<evidence type="ECO:0000313" key="2">
    <source>
        <dbReference type="EMBL" id="CAG8516853.1"/>
    </source>
</evidence>